<evidence type="ECO:0000256" key="7">
    <source>
        <dbReference type="SAM" id="Phobius"/>
    </source>
</evidence>
<feature type="compositionally biased region" description="Low complexity" evidence="6">
    <location>
        <begin position="1"/>
        <end position="43"/>
    </location>
</feature>
<feature type="transmembrane region" description="Helical" evidence="7">
    <location>
        <begin position="201"/>
        <end position="222"/>
    </location>
</feature>
<keyword evidence="3 7" id="KW-1133">Transmembrane helix</keyword>
<feature type="compositionally biased region" description="Basic and acidic residues" evidence="6">
    <location>
        <begin position="86"/>
        <end position="101"/>
    </location>
</feature>
<accession>A0A7S4HRG1</accession>
<evidence type="ECO:0000256" key="3">
    <source>
        <dbReference type="ARBA" id="ARBA00022989"/>
    </source>
</evidence>
<feature type="transmembrane region" description="Helical" evidence="7">
    <location>
        <begin position="333"/>
        <end position="357"/>
    </location>
</feature>
<dbReference type="Pfam" id="PF00083">
    <property type="entry name" value="Sugar_tr"/>
    <property type="match status" value="2"/>
</dbReference>
<feature type="transmembrane region" description="Helical" evidence="7">
    <location>
        <begin position="228"/>
        <end position="249"/>
    </location>
</feature>
<feature type="coiled-coil region" evidence="5">
    <location>
        <begin position="261"/>
        <end position="288"/>
    </location>
</feature>
<dbReference type="AlphaFoldDB" id="A0A7S4HRG1"/>
<feature type="compositionally biased region" description="Basic and acidic residues" evidence="6">
    <location>
        <begin position="435"/>
        <end position="447"/>
    </location>
</feature>
<dbReference type="PANTHER" id="PTHR24064">
    <property type="entry name" value="SOLUTE CARRIER FAMILY 22 MEMBER"/>
    <property type="match status" value="1"/>
</dbReference>
<evidence type="ECO:0000256" key="4">
    <source>
        <dbReference type="ARBA" id="ARBA00023136"/>
    </source>
</evidence>
<feature type="transmembrane region" description="Helical" evidence="7">
    <location>
        <begin position="595"/>
        <end position="620"/>
    </location>
</feature>
<keyword evidence="5" id="KW-0175">Coiled coil</keyword>
<evidence type="ECO:0000256" key="1">
    <source>
        <dbReference type="ARBA" id="ARBA00004141"/>
    </source>
</evidence>
<feature type="compositionally biased region" description="Basic and acidic residues" evidence="6">
    <location>
        <begin position="458"/>
        <end position="468"/>
    </location>
</feature>
<comment type="subcellular location">
    <subcellularLocation>
        <location evidence="1">Membrane</location>
        <topology evidence="1">Multi-pass membrane protein</topology>
    </subcellularLocation>
</comment>
<dbReference type="SUPFAM" id="SSF103473">
    <property type="entry name" value="MFS general substrate transporter"/>
    <property type="match status" value="2"/>
</dbReference>
<feature type="transmembrane region" description="Helical" evidence="7">
    <location>
        <begin position="632"/>
        <end position="649"/>
    </location>
</feature>
<evidence type="ECO:0000313" key="8">
    <source>
        <dbReference type="EMBL" id="CAE2207128.1"/>
    </source>
</evidence>
<evidence type="ECO:0000256" key="5">
    <source>
        <dbReference type="SAM" id="Coils"/>
    </source>
</evidence>
<gene>
    <name evidence="8" type="ORF">OAUR00152_LOCUS3105</name>
</gene>
<dbReference type="GO" id="GO:0022857">
    <property type="term" value="F:transmembrane transporter activity"/>
    <property type="evidence" value="ECO:0007669"/>
    <property type="project" value="InterPro"/>
</dbReference>
<dbReference type="InterPro" id="IPR036259">
    <property type="entry name" value="MFS_trans_sf"/>
</dbReference>
<dbReference type="Gene3D" id="1.20.1250.20">
    <property type="entry name" value="MFS general substrate transporter like domains"/>
    <property type="match status" value="2"/>
</dbReference>
<feature type="region of interest" description="Disordered" evidence="6">
    <location>
        <begin position="435"/>
        <end position="495"/>
    </location>
</feature>
<feature type="transmembrane region" description="Helical" evidence="7">
    <location>
        <begin position="172"/>
        <end position="194"/>
    </location>
</feature>
<evidence type="ECO:0000256" key="6">
    <source>
        <dbReference type="SAM" id="MobiDB-lite"/>
    </source>
</evidence>
<evidence type="ECO:0000256" key="2">
    <source>
        <dbReference type="ARBA" id="ARBA00022692"/>
    </source>
</evidence>
<dbReference type="GO" id="GO:0016020">
    <property type="term" value="C:membrane"/>
    <property type="evidence" value="ECO:0007669"/>
    <property type="project" value="UniProtKB-SubCell"/>
</dbReference>
<keyword evidence="2 7" id="KW-0812">Transmembrane</keyword>
<evidence type="ECO:0008006" key="9">
    <source>
        <dbReference type="Google" id="ProtNLM"/>
    </source>
</evidence>
<dbReference type="EMBL" id="HBKQ01004520">
    <property type="protein sequence ID" value="CAE2207128.1"/>
    <property type="molecule type" value="Transcribed_RNA"/>
</dbReference>
<organism evidence="8">
    <name type="scientific">Odontella aurita</name>
    <dbReference type="NCBI Taxonomy" id="265563"/>
    <lineage>
        <taxon>Eukaryota</taxon>
        <taxon>Sar</taxon>
        <taxon>Stramenopiles</taxon>
        <taxon>Ochrophyta</taxon>
        <taxon>Bacillariophyta</taxon>
        <taxon>Mediophyceae</taxon>
        <taxon>Biddulphiophycidae</taxon>
        <taxon>Eupodiscales</taxon>
        <taxon>Odontellaceae</taxon>
        <taxon>Odontella</taxon>
    </lineage>
</organism>
<dbReference type="InterPro" id="IPR005828">
    <property type="entry name" value="MFS_sugar_transport-like"/>
</dbReference>
<feature type="transmembrane region" description="Helical" evidence="7">
    <location>
        <begin position="655"/>
        <end position="679"/>
    </location>
</feature>
<feature type="transmembrane region" description="Helical" evidence="7">
    <location>
        <begin position="399"/>
        <end position="420"/>
    </location>
</feature>
<feature type="transmembrane region" description="Helical" evidence="7">
    <location>
        <begin position="691"/>
        <end position="713"/>
    </location>
</feature>
<sequence>MAGAAAAAAFGPSFSSGSSTATATATASRHPSASAPPSARAAPEPTPAPFDRQPYRVPADEHLSMSGEESSGGGSSAALKPPTVDRLTEPDLFREPRERSAGSESRSGPDGFGSALGRWLRESAWPGLGLFGESYILFSVGTLRPVWEMLYPDCFAGNDGGGVCTDNLLHSLAYGVVLGVILGMIVIGTLANSLGRRNGSILTAALMAVGSLGMTLVTLIGASTPRSMFRSMSALLFVFGIGVGGEYPLSASTASERGMKELRERMEMEEAREEARAMEIERRRKLAAAQVSPCSSATGGILKSSTYPILYDDDNNDGTQTGIIAKPTRGRTVILVFAMQGVGVFLNALTLTFLLLVTGQFGNHPYYAGDAARDNGDGDDYWEGGTNASSVSGYYDKDILLGIWRVIYAIGAATLTIVLVGRIKFLEESDVWAEDQRTREQQDKEQKMGGGIELAGGKARDRKGDLERGGFVPPRLPEAERDDGNSGPSPTSLDSAALPDAISNLSSASEPSHIDPHFPTLVREAAVLDDRSWRRCASTSSIGRPPSEFRLLLRNYWPRLVGSSLSWLLWDVAFYGNKLFQSSFLLALTGPNTTLLELSGAAALNAFVALLGYFAAAFLVDHPRFGRTGLQSYGFLIVGSLFVLCGFLRESVGSATLVVMYLGTSFFGQCGPNATTFLVPAEIFPTQMRSMCHGIAASAGKLGALLAAVLFNYANDTSLFLLSGYASFAACAITFVTIPETTFLDLYEQDRRWRMIVAGRKADYSGAADRPEFLSYYERRRLGLQY</sequence>
<name>A0A7S4HRG1_9STRA</name>
<proteinExistence type="predicted"/>
<keyword evidence="4 7" id="KW-0472">Membrane</keyword>
<protein>
    <recommendedName>
        <fullName evidence="9">Major facilitator superfamily (MFS) profile domain-containing protein</fullName>
    </recommendedName>
</protein>
<feature type="transmembrane region" description="Helical" evidence="7">
    <location>
        <begin position="725"/>
        <end position="747"/>
    </location>
</feature>
<feature type="region of interest" description="Disordered" evidence="6">
    <location>
        <begin position="1"/>
        <end position="111"/>
    </location>
</feature>
<reference evidence="8" key="1">
    <citation type="submission" date="2021-01" db="EMBL/GenBank/DDBJ databases">
        <authorList>
            <person name="Corre E."/>
            <person name="Pelletier E."/>
            <person name="Niang G."/>
            <person name="Scheremetjew M."/>
            <person name="Finn R."/>
            <person name="Kale V."/>
            <person name="Holt S."/>
            <person name="Cochrane G."/>
            <person name="Meng A."/>
            <person name="Brown T."/>
            <person name="Cohen L."/>
        </authorList>
    </citation>
    <scope>NUCLEOTIDE SEQUENCE</scope>
    <source>
        <strain evidence="8">Isolate 1302-5</strain>
    </source>
</reference>